<feature type="compositionally biased region" description="Basic and acidic residues" evidence="1">
    <location>
        <begin position="36"/>
        <end position="48"/>
    </location>
</feature>
<accession>A0A9D4V8P2</accession>
<organism evidence="2 3">
    <name type="scientific">Adiantum capillus-veneris</name>
    <name type="common">Maidenhair fern</name>
    <dbReference type="NCBI Taxonomy" id="13818"/>
    <lineage>
        <taxon>Eukaryota</taxon>
        <taxon>Viridiplantae</taxon>
        <taxon>Streptophyta</taxon>
        <taxon>Embryophyta</taxon>
        <taxon>Tracheophyta</taxon>
        <taxon>Polypodiopsida</taxon>
        <taxon>Polypodiidae</taxon>
        <taxon>Polypodiales</taxon>
        <taxon>Pteridineae</taxon>
        <taxon>Pteridaceae</taxon>
        <taxon>Vittarioideae</taxon>
        <taxon>Adiantum</taxon>
    </lineage>
</organism>
<name>A0A9D4V8P2_ADICA</name>
<gene>
    <name evidence="2" type="ORF">GOP47_0001431</name>
</gene>
<feature type="compositionally biased region" description="Basic and acidic residues" evidence="1">
    <location>
        <begin position="9"/>
        <end position="18"/>
    </location>
</feature>
<dbReference type="AlphaFoldDB" id="A0A9D4V8P2"/>
<protein>
    <submittedName>
        <fullName evidence="2">Uncharacterized protein</fullName>
    </submittedName>
</protein>
<dbReference type="Proteomes" id="UP000886520">
    <property type="component" value="Chromosome 2"/>
</dbReference>
<keyword evidence="3" id="KW-1185">Reference proteome</keyword>
<evidence type="ECO:0000256" key="1">
    <source>
        <dbReference type="SAM" id="MobiDB-lite"/>
    </source>
</evidence>
<feature type="region of interest" description="Disordered" evidence="1">
    <location>
        <begin position="1"/>
        <end position="56"/>
    </location>
</feature>
<sequence length="156" mass="17595">MTRQSSIKPEQKHLRPHELIINTDSRTLSRISKQTRCRDHSGHEHPQDPTRSSDNWRILSDLESFGKGSASRQRQRVQADQEHRQQQVQALGVHVLLSPLPAQFAHVYSYHATGGFVTSRIFLVDQLGSCSAPIFPSSYPSHINYCLCVGIPINAN</sequence>
<evidence type="ECO:0000313" key="2">
    <source>
        <dbReference type="EMBL" id="KAI5081688.1"/>
    </source>
</evidence>
<reference evidence="2" key="1">
    <citation type="submission" date="2021-01" db="EMBL/GenBank/DDBJ databases">
        <title>Adiantum capillus-veneris genome.</title>
        <authorList>
            <person name="Fang Y."/>
            <person name="Liao Q."/>
        </authorList>
    </citation>
    <scope>NUCLEOTIDE SEQUENCE</scope>
    <source>
        <strain evidence="2">H3</strain>
        <tissue evidence="2">Leaf</tissue>
    </source>
</reference>
<evidence type="ECO:0000313" key="3">
    <source>
        <dbReference type="Proteomes" id="UP000886520"/>
    </source>
</evidence>
<comment type="caution">
    <text evidence="2">The sequence shown here is derived from an EMBL/GenBank/DDBJ whole genome shotgun (WGS) entry which is preliminary data.</text>
</comment>
<proteinExistence type="predicted"/>
<feature type="compositionally biased region" description="Polar residues" evidence="1">
    <location>
        <begin position="22"/>
        <end position="34"/>
    </location>
</feature>
<dbReference type="EMBL" id="JABFUD020000003">
    <property type="protein sequence ID" value="KAI5081688.1"/>
    <property type="molecule type" value="Genomic_DNA"/>
</dbReference>